<dbReference type="Proteomes" id="UP000529417">
    <property type="component" value="Unassembled WGS sequence"/>
</dbReference>
<dbReference type="InterPro" id="IPR024535">
    <property type="entry name" value="RHGA/B-epi-like_pectate_lyase"/>
</dbReference>
<organism evidence="2 3">
    <name type="scientific">Rhabdonatronobacter sediminivivens</name>
    <dbReference type="NCBI Taxonomy" id="2743469"/>
    <lineage>
        <taxon>Bacteria</taxon>
        <taxon>Pseudomonadati</taxon>
        <taxon>Pseudomonadota</taxon>
        <taxon>Alphaproteobacteria</taxon>
        <taxon>Rhodobacterales</taxon>
        <taxon>Paracoccaceae</taxon>
        <taxon>Rhabdonatronobacter</taxon>
    </lineage>
</organism>
<name>A0A7Z0L1K5_9RHOB</name>
<protein>
    <submittedName>
        <fullName evidence="2">Right-handed parallel beta-helix repeat-containing protein</fullName>
    </submittedName>
</protein>
<evidence type="ECO:0000259" key="1">
    <source>
        <dbReference type="Pfam" id="PF12708"/>
    </source>
</evidence>
<keyword evidence="3" id="KW-1185">Reference proteome</keyword>
<dbReference type="AlphaFoldDB" id="A0A7Z0L1K5"/>
<proteinExistence type="predicted"/>
<evidence type="ECO:0000313" key="2">
    <source>
        <dbReference type="EMBL" id="NYS25943.1"/>
    </source>
</evidence>
<dbReference type="Gene3D" id="2.160.20.10">
    <property type="entry name" value="Single-stranded right-handed beta-helix, Pectin lyase-like"/>
    <property type="match status" value="1"/>
</dbReference>
<evidence type="ECO:0000313" key="3">
    <source>
        <dbReference type="Proteomes" id="UP000529417"/>
    </source>
</evidence>
<sequence>MNKAVTEGLGLMPPPFSAGLDVWSQTTGRPGTATYAGAPNAVFVPSDPDFDGCLELLKTADTQRLRWMGEVPMQPGLYLRVTVRIKALSGNLPSVRIAGWAGHAGGSNVGAVPQTGPSVMLQTYGQVVEVSAIIGSGARGGVDMPWGVVPVFGHFGLDLTGLNGGVVRIDDIRIEDVSRFWLSEKLGVVDVRDYGALGDGSTDDLAAFEAAADAAEGRTVLVPEGSYRIGGHLSIPGPVRFEGTLVMEDDHRLLLQSGYDFPTYAAAFGSDDAGFRKGVQALFHFNDHVTFDLRGRRVRLQSPVDVAALAGLDEFTARRTIANGQIDVIASGDWDSVTLTRTASYDPSNPLRLSGMSNINSLPVGARVTGVGVGREVYVRSRSPAAGNATLSQPFYGGAGTQNLTFTRDAYALDFSGFDNLRRFEIEHVEFLCRGAASAVMLPRDGGILRFNDCTFNRPKDRGITSIGGGCQGLLIDHCQFLAPDMALPVQERTSIAFNVNSNDSKIRNNRAVMWGHFAILNGAGHLIMGNHYFQGDTQPSGVRRGGIVLTQPNVKTTITGNYIDNNFLEWTNEHSANPAHDNGFSFGGLTVTGNTFTCNDVAPWFSWIVIKPYGPGHFLQGLNVNGNVFRTVNGRIDRVDTVDSTYATLDYNRTRNVIFDNNAFNGVDIPAQSPLVIRHEQNSPATTWTVDTAGRLPFSGWARTVSALVMEGAPTGGGGAVRSQMPYVTVQQGANNDQVRLHWPEGTQGRAMVTIRVDNPL</sequence>
<reference evidence="2 3" key="1">
    <citation type="journal article" date="2000" name="Arch. Microbiol.">
        <title>Rhodobaca bogoriensis gen. nov. and sp. nov., an alkaliphilic purple nonsulfur bacterium from African Rift Valley soda lakes.</title>
        <authorList>
            <person name="Milford A.D."/>
            <person name="Achenbach L.A."/>
            <person name="Jung D.O."/>
            <person name="Madigan M.T."/>
        </authorList>
    </citation>
    <scope>NUCLEOTIDE SEQUENCE [LARGE SCALE GENOMIC DNA]</scope>
    <source>
        <strain evidence="2 3">2376</strain>
    </source>
</reference>
<gene>
    <name evidence="2" type="ORF">HUK65_13180</name>
</gene>
<dbReference type="InterPro" id="IPR011050">
    <property type="entry name" value="Pectin_lyase_fold/virulence"/>
</dbReference>
<accession>A0A7Z0L1K5</accession>
<dbReference type="EMBL" id="JACBXS010000028">
    <property type="protein sequence ID" value="NYS25943.1"/>
    <property type="molecule type" value="Genomic_DNA"/>
</dbReference>
<feature type="domain" description="Rhamnogalacturonase A/B/Epimerase-like pectate lyase" evidence="1">
    <location>
        <begin position="189"/>
        <end position="240"/>
    </location>
</feature>
<dbReference type="SUPFAM" id="SSF51126">
    <property type="entry name" value="Pectin lyase-like"/>
    <property type="match status" value="1"/>
</dbReference>
<dbReference type="RefSeq" id="WP_179906740.1">
    <property type="nucleotide sequence ID" value="NZ_JACBXS010000028.1"/>
</dbReference>
<dbReference type="Pfam" id="PF12708">
    <property type="entry name" value="Pect-lyase_RHGA_epim"/>
    <property type="match status" value="1"/>
</dbReference>
<comment type="caution">
    <text evidence="2">The sequence shown here is derived from an EMBL/GenBank/DDBJ whole genome shotgun (WGS) entry which is preliminary data.</text>
</comment>
<dbReference type="InterPro" id="IPR012334">
    <property type="entry name" value="Pectin_lyas_fold"/>
</dbReference>